<dbReference type="PANTHER" id="PTHR12509:SF8">
    <property type="entry name" value="SPERMATOGENESIS-ASSOCIATED PROTEIN 4"/>
    <property type="match status" value="1"/>
</dbReference>
<dbReference type="InterPro" id="IPR001715">
    <property type="entry name" value="CH_dom"/>
</dbReference>
<evidence type="ECO:0000256" key="4">
    <source>
        <dbReference type="ARBA" id="ARBA00071322"/>
    </source>
</evidence>
<dbReference type="GO" id="GO:0005930">
    <property type="term" value="C:axoneme"/>
    <property type="evidence" value="ECO:0007669"/>
    <property type="project" value="TreeGrafter"/>
</dbReference>
<keyword evidence="8" id="KW-1185">Reference proteome</keyword>
<dbReference type="GO" id="GO:0005634">
    <property type="term" value="C:nucleus"/>
    <property type="evidence" value="ECO:0007669"/>
    <property type="project" value="UniProtKB-SubCell"/>
</dbReference>
<reference evidence="7" key="2">
    <citation type="submission" date="2017-05" db="UniProtKB">
        <authorList>
            <consortium name="EnsemblMetazoa"/>
        </authorList>
    </citation>
    <scope>IDENTIFICATION</scope>
</reference>
<organism evidence="7">
    <name type="scientific">Amphimedon queenslandica</name>
    <name type="common">Sponge</name>
    <dbReference type="NCBI Taxonomy" id="400682"/>
    <lineage>
        <taxon>Eukaryota</taxon>
        <taxon>Metazoa</taxon>
        <taxon>Porifera</taxon>
        <taxon>Demospongiae</taxon>
        <taxon>Heteroscleromorpha</taxon>
        <taxon>Haplosclerida</taxon>
        <taxon>Niphatidae</taxon>
        <taxon>Amphimedon</taxon>
    </lineage>
</organism>
<dbReference type="InterPro" id="IPR052111">
    <property type="entry name" value="Spermatogenesis_Ciliary_MAP"/>
</dbReference>
<reference evidence="8" key="1">
    <citation type="journal article" date="2010" name="Nature">
        <title>The Amphimedon queenslandica genome and the evolution of animal complexity.</title>
        <authorList>
            <person name="Srivastava M."/>
            <person name="Simakov O."/>
            <person name="Chapman J."/>
            <person name="Fahey B."/>
            <person name="Gauthier M.E."/>
            <person name="Mitros T."/>
            <person name="Richards G.S."/>
            <person name="Conaco C."/>
            <person name="Dacre M."/>
            <person name="Hellsten U."/>
            <person name="Larroux C."/>
            <person name="Putnam N.H."/>
            <person name="Stanke M."/>
            <person name="Adamska M."/>
            <person name="Darling A."/>
            <person name="Degnan S.M."/>
            <person name="Oakley T.H."/>
            <person name="Plachetzki D.C."/>
            <person name="Zhai Y."/>
            <person name="Adamski M."/>
            <person name="Calcino A."/>
            <person name="Cummins S.F."/>
            <person name="Goodstein D.M."/>
            <person name="Harris C."/>
            <person name="Jackson D.J."/>
            <person name="Leys S.P."/>
            <person name="Shu S."/>
            <person name="Woodcroft B.J."/>
            <person name="Vervoort M."/>
            <person name="Kosik K.S."/>
            <person name="Manning G."/>
            <person name="Degnan B.M."/>
            <person name="Rokhsar D.S."/>
        </authorList>
    </citation>
    <scope>NUCLEOTIDE SEQUENCE [LARGE SCALE GENOMIC DNA]</scope>
</reference>
<evidence type="ECO:0000313" key="8">
    <source>
        <dbReference type="Proteomes" id="UP000007879"/>
    </source>
</evidence>
<feature type="region of interest" description="Disordered" evidence="5">
    <location>
        <begin position="198"/>
        <end position="222"/>
    </location>
</feature>
<name>A0A1X7UK64_AMPQE</name>
<dbReference type="InterPro" id="IPR010441">
    <property type="entry name" value="CH_2"/>
</dbReference>
<evidence type="ECO:0000256" key="5">
    <source>
        <dbReference type="SAM" id="MobiDB-lite"/>
    </source>
</evidence>
<dbReference type="Gene3D" id="1.10.418.10">
    <property type="entry name" value="Calponin-like domain"/>
    <property type="match status" value="1"/>
</dbReference>
<comment type="function">
    <text evidence="3">May play a role in apoptosis regulation.</text>
</comment>
<gene>
    <name evidence="7" type="primary">100641513</name>
</gene>
<dbReference type="EnsemblMetazoa" id="Aqu2.1.27888_001">
    <property type="protein sequence ID" value="Aqu2.1.27888_001"/>
    <property type="gene ID" value="Aqu2.1.27888"/>
</dbReference>
<dbReference type="EnsemblMetazoa" id="XM_019998265.1">
    <property type="protein sequence ID" value="XP_019853824.1"/>
    <property type="gene ID" value="LOC100641513"/>
</dbReference>
<sequence>MSGLPREVIKWLQSLDLSHPIKNVKRDFSNGYLVAEILAWYYPHDLQMHSFSNGTSLTARQGNWEQLERLFLKEKFDIPKELIDNTIHCKPSGAKLLIERLYTLLTLKELKYLPAKCTPDDFTDRTYQSQLPLYARATASQSIKNNLANTELATEPDYTVCSSKAQAIVDVYNKQKQNDKECYPERFSTKPKLKVSPIKDKVGAGTDGVEEISVTQSKPPNL</sequence>
<feature type="compositionally biased region" description="Polar residues" evidence="5">
    <location>
        <begin position="213"/>
        <end position="222"/>
    </location>
</feature>
<dbReference type="FunFam" id="1.10.418.10:FF:000061">
    <property type="entry name" value="Spermatogenesis associated 4"/>
    <property type="match status" value="1"/>
</dbReference>
<dbReference type="STRING" id="400682.A0A1X7UK64"/>
<keyword evidence="2" id="KW-0539">Nucleus</keyword>
<protein>
    <recommendedName>
        <fullName evidence="4">Spermatogenesis-associated protein 4</fullName>
    </recommendedName>
</protein>
<evidence type="ECO:0000256" key="3">
    <source>
        <dbReference type="ARBA" id="ARBA00058372"/>
    </source>
</evidence>
<dbReference type="PROSITE" id="PS50021">
    <property type="entry name" value="CH"/>
    <property type="match status" value="1"/>
</dbReference>
<dbReference type="OrthoDB" id="62528at2759"/>
<dbReference type="GO" id="GO:0008017">
    <property type="term" value="F:microtubule binding"/>
    <property type="evidence" value="ECO:0007669"/>
    <property type="project" value="TreeGrafter"/>
</dbReference>
<evidence type="ECO:0000256" key="2">
    <source>
        <dbReference type="ARBA" id="ARBA00023242"/>
    </source>
</evidence>
<dbReference type="InterPro" id="IPR036872">
    <property type="entry name" value="CH_dom_sf"/>
</dbReference>
<dbReference type="eggNOG" id="ENOG502QU8V">
    <property type="taxonomic scope" value="Eukaryota"/>
</dbReference>
<dbReference type="InParanoid" id="A0A1X7UK64"/>
<dbReference type="Pfam" id="PF06294">
    <property type="entry name" value="CH_2"/>
    <property type="match status" value="1"/>
</dbReference>
<dbReference type="Proteomes" id="UP000007879">
    <property type="component" value="Unassembled WGS sequence"/>
</dbReference>
<feature type="domain" description="Calponin-homology (CH)" evidence="6">
    <location>
        <begin position="2"/>
        <end position="109"/>
    </location>
</feature>
<evidence type="ECO:0000313" key="7">
    <source>
        <dbReference type="EnsemblMetazoa" id="Aqu2.1.27888_001"/>
    </source>
</evidence>
<accession>A0A1X7UK64</accession>
<proteinExistence type="predicted"/>
<dbReference type="GO" id="GO:0051493">
    <property type="term" value="P:regulation of cytoskeleton organization"/>
    <property type="evidence" value="ECO:0007669"/>
    <property type="project" value="TreeGrafter"/>
</dbReference>
<dbReference type="OMA" id="CIYYPWD"/>
<evidence type="ECO:0000256" key="1">
    <source>
        <dbReference type="ARBA" id="ARBA00004123"/>
    </source>
</evidence>
<comment type="subcellular location">
    <subcellularLocation>
        <location evidence="1">Nucleus</location>
    </subcellularLocation>
</comment>
<evidence type="ECO:0000259" key="6">
    <source>
        <dbReference type="PROSITE" id="PS50021"/>
    </source>
</evidence>
<dbReference type="AlphaFoldDB" id="A0A1X7UK64"/>
<dbReference type="PANTHER" id="PTHR12509">
    <property type="entry name" value="SPERMATOGENESIS-ASSOCIATED 4-RELATED"/>
    <property type="match status" value="1"/>
</dbReference>